<evidence type="ECO:0000313" key="4">
    <source>
        <dbReference type="Proteomes" id="UP000800235"/>
    </source>
</evidence>
<name>A0A9P4TZR8_9PEZI</name>
<feature type="compositionally biased region" description="Basic and acidic residues" evidence="1">
    <location>
        <begin position="189"/>
        <end position="204"/>
    </location>
</feature>
<dbReference type="AlphaFoldDB" id="A0A9P4TZR8"/>
<proteinExistence type="predicted"/>
<reference evidence="3" key="1">
    <citation type="journal article" date="2020" name="Stud. Mycol.">
        <title>101 Dothideomycetes genomes: a test case for predicting lifestyles and emergence of pathogens.</title>
        <authorList>
            <person name="Haridas S."/>
            <person name="Albert R."/>
            <person name="Binder M."/>
            <person name="Bloem J."/>
            <person name="Labutti K."/>
            <person name="Salamov A."/>
            <person name="Andreopoulos B."/>
            <person name="Baker S."/>
            <person name="Barry K."/>
            <person name="Bills G."/>
            <person name="Bluhm B."/>
            <person name="Cannon C."/>
            <person name="Castanera R."/>
            <person name="Culley D."/>
            <person name="Daum C."/>
            <person name="Ezra D."/>
            <person name="Gonzalez J."/>
            <person name="Henrissat B."/>
            <person name="Kuo A."/>
            <person name="Liang C."/>
            <person name="Lipzen A."/>
            <person name="Lutzoni F."/>
            <person name="Magnuson J."/>
            <person name="Mondo S."/>
            <person name="Nolan M."/>
            <person name="Ohm R."/>
            <person name="Pangilinan J."/>
            <person name="Park H.-J."/>
            <person name="Ramirez L."/>
            <person name="Alfaro M."/>
            <person name="Sun H."/>
            <person name="Tritt A."/>
            <person name="Yoshinaga Y."/>
            <person name="Zwiers L.-H."/>
            <person name="Turgeon B."/>
            <person name="Goodwin S."/>
            <person name="Spatafora J."/>
            <person name="Crous P."/>
            <person name="Grigoriev I."/>
        </authorList>
    </citation>
    <scope>NUCLEOTIDE SEQUENCE</scope>
    <source>
        <strain evidence="3">CBS 130266</strain>
    </source>
</reference>
<sequence length="204" mass="23535">FRARVAFDTFDKVDKKDEAFLAEPPSFTLNQKHKDYEYNKRSRTFLCGLDSNDYSDYALEWLIDELVDDGDEVVCLRVLEPEVAKASLSESRYREEAEEIMKQIEKKNHENKAISLVLEFSIGKVEKVIKRMIEFYEPAILIVGTRGKSLGGFQGLLPGSISKFCLQNSPVPVIVVRPNTQRARGKRKRENDPARRTYRDLLDK</sequence>
<dbReference type="EMBL" id="MU007033">
    <property type="protein sequence ID" value="KAF2431213.1"/>
    <property type="molecule type" value="Genomic_DNA"/>
</dbReference>
<dbReference type="Proteomes" id="UP000800235">
    <property type="component" value="Unassembled WGS sequence"/>
</dbReference>
<dbReference type="InterPro" id="IPR014729">
    <property type="entry name" value="Rossmann-like_a/b/a_fold"/>
</dbReference>
<dbReference type="InterPro" id="IPR006016">
    <property type="entry name" value="UspA"/>
</dbReference>
<feature type="domain" description="UspA" evidence="2">
    <location>
        <begin position="43"/>
        <end position="177"/>
    </location>
</feature>
<gene>
    <name evidence="3" type="ORF">EJ08DRAFT_557773</name>
</gene>
<dbReference type="PRINTS" id="PR01438">
    <property type="entry name" value="UNVRSLSTRESS"/>
</dbReference>
<accession>A0A9P4TZR8</accession>
<dbReference type="InterPro" id="IPR006015">
    <property type="entry name" value="Universal_stress_UspA"/>
</dbReference>
<dbReference type="PANTHER" id="PTHR47815:SF1">
    <property type="entry name" value="UNIVERSAL STRESS PROTEIN A FAMILY PROTEIN C25B2.10"/>
    <property type="match status" value="1"/>
</dbReference>
<keyword evidence="4" id="KW-1185">Reference proteome</keyword>
<dbReference type="Pfam" id="PF00582">
    <property type="entry name" value="Usp"/>
    <property type="match status" value="1"/>
</dbReference>
<evidence type="ECO:0000259" key="2">
    <source>
        <dbReference type="Pfam" id="PF00582"/>
    </source>
</evidence>
<dbReference type="PANTHER" id="PTHR47815">
    <property type="entry name" value="UNIVERSAL STRESS PROTEIN A FAMILY PROTEIN C25B2.10"/>
    <property type="match status" value="1"/>
</dbReference>
<comment type="caution">
    <text evidence="3">The sequence shown here is derived from an EMBL/GenBank/DDBJ whole genome shotgun (WGS) entry which is preliminary data.</text>
</comment>
<feature type="non-terminal residue" evidence="3">
    <location>
        <position position="1"/>
    </location>
</feature>
<organism evidence="3 4">
    <name type="scientific">Tothia fuscella</name>
    <dbReference type="NCBI Taxonomy" id="1048955"/>
    <lineage>
        <taxon>Eukaryota</taxon>
        <taxon>Fungi</taxon>
        <taxon>Dikarya</taxon>
        <taxon>Ascomycota</taxon>
        <taxon>Pezizomycotina</taxon>
        <taxon>Dothideomycetes</taxon>
        <taxon>Pleosporomycetidae</taxon>
        <taxon>Venturiales</taxon>
        <taxon>Cylindrosympodiaceae</taxon>
        <taxon>Tothia</taxon>
    </lineage>
</organism>
<dbReference type="SUPFAM" id="SSF52402">
    <property type="entry name" value="Adenine nucleotide alpha hydrolases-like"/>
    <property type="match status" value="1"/>
</dbReference>
<dbReference type="CDD" id="cd23659">
    <property type="entry name" value="USP_At3g01520-like"/>
    <property type="match status" value="1"/>
</dbReference>
<feature type="region of interest" description="Disordered" evidence="1">
    <location>
        <begin position="180"/>
        <end position="204"/>
    </location>
</feature>
<dbReference type="GO" id="GO:0016787">
    <property type="term" value="F:hydrolase activity"/>
    <property type="evidence" value="ECO:0007669"/>
    <property type="project" value="UniProtKB-KW"/>
</dbReference>
<dbReference type="OrthoDB" id="843225at2759"/>
<keyword evidence="3" id="KW-0378">Hydrolase</keyword>
<evidence type="ECO:0000313" key="3">
    <source>
        <dbReference type="EMBL" id="KAF2431213.1"/>
    </source>
</evidence>
<dbReference type="Gene3D" id="3.40.50.620">
    <property type="entry name" value="HUPs"/>
    <property type="match status" value="1"/>
</dbReference>
<protein>
    <submittedName>
        <fullName evidence="3">Adenine nucleotide alpha hydrolases-like protein</fullName>
    </submittedName>
</protein>
<evidence type="ECO:0000256" key="1">
    <source>
        <dbReference type="SAM" id="MobiDB-lite"/>
    </source>
</evidence>
<feature type="non-terminal residue" evidence="3">
    <location>
        <position position="204"/>
    </location>
</feature>